<keyword evidence="2" id="KW-1185">Reference proteome</keyword>
<reference evidence="1 2" key="1">
    <citation type="journal article" date="2019" name="Genome Biol. Evol.">
        <title>Whole-Genome Sequencing of the Giant Devil Catfish, Bagarius yarrelli.</title>
        <authorList>
            <person name="Jiang W."/>
            <person name="Lv Y."/>
            <person name="Cheng L."/>
            <person name="Yang K."/>
            <person name="Chao B."/>
            <person name="Wang X."/>
            <person name="Li Y."/>
            <person name="Pan X."/>
            <person name="You X."/>
            <person name="Zhang Y."/>
            <person name="Yang J."/>
            <person name="Li J."/>
            <person name="Zhang X."/>
            <person name="Liu S."/>
            <person name="Sun C."/>
            <person name="Yang J."/>
            <person name="Shi Q."/>
        </authorList>
    </citation>
    <scope>NUCLEOTIDE SEQUENCE [LARGE SCALE GENOMIC DNA]</scope>
    <source>
        <strain evidence="1">JWS20170419001</strain>
        <tissue evidence="1">Muscle</tissue>
    </source>
</reference>
<organism evidence="1 2">
    <name type="scientific">Bagarius yarrelli</name>
    <name type="common">Goonch</name>
    <name type="synonym">Bagrus yarrelli</name>
    <dbReference type="NCBI Taxonomy" id="175774"/>
    <lineage>
        <taxon>Eukaryota</taxon>
        <taxon>Metazoa</taxon>
        <taxon>Chordata</taxon>
        <taxon>Craniata</taxon>
        <taxon>Vertebrata</taxon>
        <taxon>Euteleostomi</taxon>
        <taxon>Actinopterygii</taxon>
        <taxon>Neopterygii</taxon>
        <taxon>Teleostei</taxon>
        <taxon>Ostariophysi</taxon>
        <taxon>Siluriformes</taxon>
        <taxon>Sisoridae</taxon>
        <taxon>Sisorinae</taxon>
        <taxon>Bagarius</taxon>
    </lineage>
</organism>
<proteinExistence type="predicted"/>
<comment type="caution">
    <text evidence="1">The sequence shown here is derived from an EMBL/GenBank/DDBJ whole genome shotgun (WGS) entry which is preliminary data.</text>
</comment>
<dbReference type="Proteomes" id="UP000319801">
    <property type="component" value="Unassembled WGS sequence"/>
</dbReference>
<name>A0A556TM29_BAGYA</name>
<evidence type="ECO:0000313" key="1">
    <source>
        <dbReference type="EMBL" id="TSK20228.1"/>
    </source>
</evidence>
<dbReference type="OrthoDB" id="5877502at2759"/>
<dbReference type="EMBL" id="VCAZ01000005">
    <property type="protein sequence ID" value="TSK20228.1"/>
    <property type="molecule type" value="Genomic_DNA"/>
</dbReference>
<dbReference type="AlphaFoldDB" id="A0A556TM29"/>
<gene>
    <name evidence="1" type="ORF">Baya_1776</name>
</gene>
<accession>A0A556TM29</accession>
<protein>
    <submittedName>
        <fullName evidence="1">Uncharacterized protein</fullName>
    </submittedName>
</protein>
<evidence type="ECO:0000313" key="2">
    <source>
        <dbReference type="Proteomes" id="UP000319801"/>
    </source>
</evidence>
<sequence>MHTIPSLDKRLKTVTDPVIGLKYVWEYRSPSRSVPPHYQCRLCKVQQQQNEMASHLTGWKHSFKYLKLSYSNKMPHEEADAMRNPAVKKEIKVVAAEVEKAEGRGRIKVVFREPCDVLAFQNMKSAFPSGVGHGPNMLGPNSGGFLPGGPLGGGFMDPPFAEDFPPRGGMMSDFHGGLRNSPMMSPERYGPDRMMEGPDSMQRLSNSRSMHMSPDKFGMGLQGEDLGRAYPDDLMMNDRMMRSKGPESNNTLATLLHCLDSFRIECEDDAQIVLKITQKLTDVLMEYRLRTISSVNKSAGTLGFGGTVSFLETL</sequence>